<comment type="caution">
    <text evidence="2">The sequence shown here is derived from an EMBL/GenBank/DDBJ whole genome shotgun (WGS) entry which is preliminary data.</text>
</comment>
<sequence>MILLEDATDIAHVIELAVAPVFLLAGIGAFINAFAARLGRVFDRGRLLEDMLDHAGSEEAALIRVELAILWRRARLANIGIALDILSALIVCILIAVAFAGFFFDFEIRAAVASLFILAMLALIGGLVAFLWEVYIAVRRFSFGIRSSGVKRD</sequence>
<dbReference type="Proteomes" id="UP000325372">
    <property type="component" value="Unassembled WGS sequence"/>
</dbReference>
<reference evidence="2 3" key="1">
    <citation type="submission" date="2019-09" db="EMBL/GenBank/DDBJ databases">
        <title>Wenzhouxiangella sp. Genome sequencing and assembly.</title>
        <authorList>
            <person name="Zhang R."/>
        </authorList>
    </citation>
    <scope>NUCLEOTIDE SEQUENCE [LARGE SCALE GENOMIC DNA]</scope>
    <source>
        <strain evidence="2 3">W260</strain>
    </source>
</reference>
<protein>
    <submittedName>
        <fullName evidence="2">DUF2721 domain-containing protein</fullName>
    </submittedName>
</protein>
<evidence type="ECO:0000256" key="1">
    <source>
        <dbReference type="SAM" id="Phobius"/>
    </source>
</evidence>
<feature type="transmembrane region" description="Helical" evidence="1">
    <location>
        <begin position="110"/>
        <end position="138"/>
    </location>
</feature>
<name>A0A5N0TCM7_9GAMM</name>
<dbReference type="Pfam" id="PF11026">
    <property type="entry name" value="DUF2721"/>
    <property type="match status" value="1"/>
</dbReference>
<keyword evidence="1" id="KW-0472">Membrane</keyword>
<keyword evidence="1" id="KW-0812">Transmembrane</keyword>
<evidence type="ECO:0000313" key="2">
    <source>
        <dbReference type="EMBL" id="KAA9132782.1"/>
    </source>
</evidence>
<proteinExistence type="predicted"/>
<feature type="transmembrane region" description="Helical" evidence="1">
    <location>
        <begin position="81"/>
        <end position="104"/>
    </location>
</feature>
<organism evidence="2 3">
    <name type="scientific">Marinihelvus fidelis</name>
    <dbReference type="NCBI Taxonomy" id="2613842"/>
    <lineage>
        <taxon>Bacteria</taxon>
        <taxon>Pseudomonadati</taxon>
        <taxon>Pseudomonadota</taxon>
        <taxon>Gammaproteobacteria</taxon>
        <taxon>Chromatiales</taxon>
        <taxon>Wenzhouxiangellaceae</taxon>
        <taxon>Marinihelvus</taxon>
    </lineage>
</organism>
<keyword evidence="1" id="KW-1133">Transmembrane helix</keyword>
<evidence type="ECO:0000313" key="3">
    <source>
        <dbReference type="Proteomes" id="UP000325372"/>
    </source>
</evidence>
<dbReference type="AlphaFoldDB" id="A0A5N0TCM7"/>
<dbReference type="InterPro" id="IPR021279">
    <property type="entry name" value="DUF2721"/>
</dbReference>
<dbReference type="RefSeq" id="WP_150863504.1">
    <property type="nucleotide sequence ID" value="NZ_VYXP01000003.1"/>
</dbReference>
<keyword evidence="3" id="KW-1185">Reference proteome</keyword>
<feature type="transmembrane region" description="Helical" evidence="1">
    <location>
        <begin position="12"/>
        <end position="36"/>
    </location>
</feature>
<dbReference type="EMBL" id="VYXP01000003">
    <property type="protein sequence ID" value="KAA9132782.1"/>
    <property type="molecule type" value="Genomic_DNA"/>
</dbReference>
<accession>A0A5N0TCM7</accession>
<gene>
    <name evidence="2" type="ORF">F3N42_06115</name>
</gene>